<accession>T0J3C9</accession>
<dbReference type="AlphaFoldDB" id="T0J3C9"/>
<keyword evidence="3" id="KW-1185">Reference proteome</keyword>
<evidence type="ECO:0000256" key="1">
    <source>
        <dbReference type="SAM" id="MobiDB-lite"/>
    </source>
</evidence>
<organism evidence="2 3">
    <name type="scientific">Sphingobium lactosutens DS20</name>
    <dbReference type="NCBI Taxonomy" id="1331060"/>
    <lineage>
        <taxon>Bacteria</taxon>
        <taxon>Pseudomonadati</taxon>
        <taxon>Pseudomonadota</taxon>
        <taxon>Alphaproteobacteria</taxon>
        <taxon>Sphingomonadales</taxon>
        <taxon>Sphingomonadaceae</taxon>
        <taxon>Sphingobium</taxon>
    </lineage>
</organism>
<dbReference type="EMBL" id="ATDP01000076">
    <property type="protein sequence ID" value="EQB16464.1"/>
    <property type="molecule type" value="Genomic_DNA"/>
</dbReference>
<dbReference type="eggNOG" id="ENOG50315N5">
    <property type="taxonomic scope" value="Bacteria"/>
</dbReference>
<protein>
    <recommendedName>
        <fullName evidence="4">Terminase</fullName>
    </recommendedName>
</protein>
<comment type="caution">
    <text evidence="2">The sequence shown here is derived from an EMBL/GenBank/DDBJ whole genome shotgun (WGS) entry which is preliminary data.</text>
</comment>
<dbReference type="OrthoDB" id="8480631at2"/>
<evidence type="ECO:0008006" key="4">
    <source>
        <dbReference type="Google" id="ProtNLM"/>
    </source>
</evidence>
<dbReference type="PATRIC" id="fig|1331060.3.peg.1568"/>
<reference evidence="2 3" key="1">
    <citation type="journal article" date="2013" name="Genome Announc.">
        <title>Draft Genome Sequence of Sphingobium lactosutens Strain DS20T, Isolated from a Hexachlorocyclohexane Dumpsite.</title>
        <authorList>
            <person name="Kumar R."/>
            <person name="Dwivedi V."/>
            <person name="Negi V."/>
            <person name="Khurana J.P."/>
            <person name="Lal R."/>
        </authorList>
    </citation>
    <scope>NUCLEOTIDE SEQUENCE [LARGE SCALE GENOMIC DNA]</scope>
    <source>
        <strain evidence="2 3">DS20</strain>
    </source>
</reference>
<sequence length="184" mass="20895">MATETETETVEERRLVPQRQARAGGARVQQRQARKDSWTLEEERIFLLTLAECCNVSEAAREIGKCRQGAYARRKRRIAFARAWDAALEEGYCELEMMLMRASLFGSESEEIVMDGDGVVKSRKVKRAPNLTIGLRLLQHHRARVTQIRAAKGRKRSGPDSADAKARVRAMLEEIRRRRAAAGE</sequence>
<proteinExistence type="predicted"/>
<dbReference type="RefSeq" id="WP_021225456.1">
    <property type="nucleotide sequence ID" value="NZ_ATDP01000076.1"/>
</dbReference>
<gene>
    <name evidence="2" type="ORF">RLDS_08255</name>
</gene>
<dbReference type="Proteomes" id="UP000015531">
    <property type="component" value="Unassembled WGS sequence"/>
</dbReference>
<name>T0J3C9_9SPHN</name>
<evidence type="ECO:0000313" key="3">
    <source>
        <dbReference type="Proteomes" id="UP000015531"/>
    </source>
</evidence>
<evidence type="ECO:0000313" key="2">
    <source>
        <dbReference type="EMBL" id="EQB16464.1"/>
    </source>
</evidence>
<feature type="region of interest" description="Disordered" evidence="1">
    <location>
        <begin position="1"/>
        <end position="28"/>
    </location>
</feature>